<feature type="domain" description="NAD-dependent epimerase/dehydratase" evidence="2">
    <location>
        <begin position="4"/>
        <end position="227"/>
    </location>
</feature>
<accession>A0A934PUL5</accession>
<evidence type="ECO:0000313" key="3">
    <source>
        <dbReference type="EMBL" id="MBK0379318.1"/>
    </source>
</evidence>
<dbReference type="PANTHER" id="PTHR42687:SF1">
    <property type="entry name" value="L-THREONINE 3-DEHYDROGENASE, MITOCHONDRIAL"/>
    <property type="match status" value="1"/>
</dbReference>
<evidence type="ECO:0000259" key="2">
    <source>
        <dbReference type="Pfam" id="PF01370"/>
    </source>
</evidence>
<comment type="caution">
    <text evidence="3">The sequence shown here is derived from an EMBL/GenBank/DDBJ whole genome shotgun (WGS) entry which is preliminary data.</text>
</comment>
<proteinExistence type="inferred from homology"/>
<evidence type="ECO:0000313" key="4">
    <source>
        <dbReference type="Proteomes" id="UP000613193"/>
    </source>
</evidence>
<dbReference type="Proteomes" id="UP000613193">
    <property type="component" value="Unassembled WGS sequence"/>
</dbReference>
<keyword evidence="4" id="KW-1185">Reference proteome</keyword>
<name>A0A934PUL5_9SPHI</name>
<comment type="similarity">
    <text evidence="1">Belongs to the NAD(P)-dependent epimerase/dehydratase family.</text>
</comment>
<dbReference type="GO" id="GO:0008743">
    <property type="term" value="F:L-threonine 3-dehydrogenase activity"/>
    <property type="evidence" value="ECO:0007669"/>
    <property type="project" value="TreeGrafter"/>
</dbReference>
<dbReference type="EMBL" id="JAEHFW010000001">
    <property type="protein sequence ID" value="MBK0379318.1"/>
    <property type="molecule type" value="Genomic_DNA"/>
</dbReference>
<protein>
    <submittedName>
        <fullName evidence="3">NAD-dependent epimerase/dehydratase family protein</fullName>
    </submittedName>
</protein>
<dbReference type="AlphaFoldDB" id="A0A934PUL5"/>
<evidence type="ECO:0000256" key="1">
    <source>
        <dbReference type="ARBA" id="ARBA00007637"/>
    </source>
</evidence>
<dbReference type="SUPFAM" id="SSF51735">
    <property type="entry name" value="NAD(P)-binding Rossmann-fold domains"/>
    <property type="match status" value="1"/>
</dbReference>
<dbReference type="Pfam" id="PF01370">
    <property type="entry name" value="Epimerase"/>
    <property type="match status" value="1"/>
</dbReference>
<dbReference type="InterPro" id="IPR001509">
    <property type="entry name" value="Epimerase_deHydtase"/>
</dbReference>
<gene>
    <name evidence="3" type="ORF">I5M19_08375</name>
</gene>
<dbReference type="InterPro" id="IPR051225">
    <property type="entry name" value="NAD(P)_epim/dehydratase"/>
</dbReference>
<reference evidence="3" key="1">
    <citation type="submission" date="2020-12" db="EMBL/GenBank/DDBJ databases">
        <title>Bacterial novel species Mucilaginibacter sp. SD-g isolated from soil.</title>
        <authorList>
            <person name="Jung H.-Y."/>
        </authorList>
    </citation>
    <scope>NUCLEOTIDE SEQUENCE</scope>
    <source>
        <strain evidence="3">SD-g</strain>
    </source>
</reference>
<dbReference type="RefSeq" id="WP_200065752.1">
    <property type="nucleotide sequence ID" value="NZ_JAEHFW010000001.1"/>
</dbReference>
<dbReference type="GO" id="GO:0006567">
    <property type="term" value="P:L-threonine catabolic process"/>
    <property type="evidence" value="ECO:0007669"/>
    <property type="project" value="TreeGrafter"/>
</dbReference>
<dbReference type="Gene3D" id="3.40.50.720">
    <property type="entry name" value="NAD(P)-binding Rossmann-like Domain"/>
    <property type="match status" value="1"/>
</dbReference>
<organism evidence="3 4">
    <name type="scientific">Mucilaginibacter segetis</name>
    <dbReference type="NCBI Taxonomy" id="2793071"/>
    <lineage>
        <taxon>Bacteria</taxon>
        <taxon>Pseudomonadati</taxon>
        <taxon>Bacteroidota</taxon>
        <taxon>Sphingobacteriia</taxon>
        <taxon>Sphingobacteriales</taxon>
        <taxon>Sphingobacteriaceae</taxon>
        <taxon>Mucilaginibacter</taxon>
    </lineage>
</organism>
<dbReference type="PANTHER" id="PTHR42687">
    <property type="entry name" value="L-THREONINE 3-DEHYDROGENASE"/>
    <property type="match status" value="1"/>
</dbReference>
<sequence>MKKILITGAKGQIGTELTVALQERYGADQVIATDIRELDVLDKTALMALVQKEKITEIYHLAAALSAVAEKQPLRAWELNMQGLLNVLDAAKIDNLKVFWPSSIAVFGDHVGKAVCSQHSVTQPKTVYGISKAAGENWCKYYFEQYGVDVRSVRYPGLISYTAKAGGGTTDYAVEVFPAAIEKRAYTCYLKPHTPLPMMYMADAVQAAISLMEAPADPLTIRTSYNIAAMSFNPSQLEKAIQAHLPAFKMAYRPDFRQVIAESWPFGLDDRHARHEWGWQPGYDLEKTVEEIIHQLSR</sequence>
<dbReference type="InterPro" id="IPR036291">
    <property type="entry name" value="NAD(P)-bd_dom_sf"/>
</dbReference>